<comment type="similarity">
    <text evidence="1">Belongs to the bacterial solute-binding protein 5 family.</text>
</comment>
<keyword evidence="3" id="KW-0732">Signal</keyword>
<evidence type="ECO:0000256" key="4">
    <source>
        <dbReference type="SAM" id="MobiDB-lite"/>
    </source>
</evidence>
<dbReference type="Pfam" id="PF00496">
    <property type="entry name" value="SBP_bac_5"/>
    <property type="match status" value="1"/>
</dbReference>
<name>U2E1J6_9EURY</name>
<dbReference type="eggNOG" id="arCOG01534">
    <property type="taxonomic scope" value="Archaea"/>
</dbReference>
<dbReference type="InterPro" id="IPR000914">
    <property type="entry name" value="SBP_5_dom"/>
</dbReference>
<evidence type="ECO:0000256" key="3">
    <source>
        <dbReference type="ARBA" id="ARBA00022729"/>
    </source>
</evidence>
<sequence length="618" mass="68178">MASEQSSGSFEDVVNRRNFIRLAGATGATMLAGCQGDETDTTESGTGNGDENGGTGNGDENGGTGNGDENGGESDVYDVTVESAAARGMELLDWNAQFAGWPNIWGRWLAYERYAQYNMTENEWMPRLIQDWSVDGTTITLNIREDHTYANGDQVTAEDIKANTVMNLATGAAFSEVFDSFNEVDDKTLEIETTKEVNPAIVEFTLLSQLQQAKMDAPYDELYQRYWEDEEDGVASDIQGREPQVPDYVSGIFGAESMDDEQYMMVRNPEHPDAGNVNFERYRFPNYPGNQGNWEAMIGDQIDTIMSAFTPSNIRAEMADHWVEYNFPGYWGVGYVFNHDEEAAPHISKRAVRQAITHAINREEVVTAAGAQIKEAFPTPAAISANVQDDWIDVGGAFPAMQGGAEKAAEVMQDAGYEKNSSGFWAMDGETVSFEVVVPSSWSDWVTATQAVVPQLQDAGFDVEMNRVNNINTVVGEGNFKMAARPWSPGNARSSHPYFPLNWVFGRAYNNAHSYPGAEEGAEIEVPAMDGDGTMSVNVQKRLDDLSTASGDEAKSIVQELAWVSHQDLPYLPVINKVEQSWISERRLSAPDPDDPAGNVKWPTFYAPRVGKMQWQGE</sequence>
<dbReference type="SUPFAM" id="SSF53850">
    <property type="entry name" value="Periplasmic binding protein-like II"/>
    <property type="match status" value="1"/>
</dbReference>
<dbReference type="Gene3D" id="3.40.190.10">
    <property type="entry name" value="Periplasmic binding protein-like II"/>
    <property type="match status" value="1"/>
</dbReference>
<reference evidence="6 7" key="1">
    <citation type="journal article" date="2011" name="J. Bacteriol.">
        <title>Genome sequence of Halorhabdus tiamatea, the first archaeon isolated from a deep-sea anoxic brine lake.</title>
        <authorList>
            <person name="Antunes A."/>
            <person name="Alam I."/>
            <person name="Bajic V.B."/>
            <person name="Stingl U."/>
        </authorList>
    </citation>
    <scope>NUCLEOTIDE SEQUENCE [LARGE SCALE GENOMIC DNA]</scope>
    <source>
        <strain evidence="6 7">SARL4B</strain>
    </source>
</reference>
<evidence type="ECO:0000256" key="2">
    <source>
        <dbReference type="ARBA" id="ARBA00022448"/>
    </source>
</evidence>
<dbReference type="InterPro" id="IPR039424">
    <property type="entry name" value="SBP_5"/>
</dbReference>
<dbReference type="PANTHER" id="PTHR30290">
    <property type="entry name" value="PERIPLASMIC BINDING COMPONENT OF ABC TRANSPORTER"/>
    <property type="match status" value="1"/>
</dbReference>
<evidence type="ECO:0000259" key="5">
    <source>
        <dbReference type="Pfam" id="PF00496"/>
    </source>
</evidence>
<dbReference type="STRING" id="1033806.HTIA_2346"/>
<dbReference type="RefSeq" id="WP_021029570.1">
    <property type="nucleotide sequence ID" value="NC_021921.1"/>
</dbReference>
<dbReference type="OrthoDB" id="233597at2157"/>
<feature type="domain" description="Solute-binding protein family 5" evidence="5">
    <location>
        <begin position="125"/>
        <end position="495"/>
    </location>
</feature>
<organism evidence="6 7">
    <name type="scientific">Halorhabdus tiamatea SARL4B</name>
    <dbReference type="NCBI Taxonomy" id="1033806"/>
    <lineage>
        <taxon>Archaea</taxon>
        <taxon>Methanobacteriati</taxon>
        <taxon>Methanobacteriota</taxon>
        <taxon>Stenosarchaea group</taxon>
        <taxon>Halobacteria</taxon>
        <taxon>Halobacteriales</taxon>
        <taxon>Haloarculaceae</taxon>
        <taxon>Halorhabdus</taxon>
    </lineage>
</organism>
<feature type="region of interest" description="Disordered" evidence="4">
    <location>
        <begin position="32"/>
        <end position="75"/>
    </location>
</feature>
<dbReference type="Proteomes" id="UP000003861">
    <property type="component" value="Unassembled WGS sequence"/>
</dbReference>
<comment type="caution">
    <text evidence="6">The sequence shown here is derived from an EMBL/GenBank/DDBJ whole genome shotgun (WGS) entry which is preliminary data.</text>
</comment>
<keyword evidence="2" id="KW-0813">Transport</keyword>
<reference evidence="6 7" key="2">
    <citation type="journal article" date="2013" name="PLoS ONE">
        <title>INDIGO - INtegrated Data Warehouse of MIcrobial GenOmes with Examples from the Red Sea Extremophiles.</title>
        <authorList>
            <person name="Alam I."/>
            <person name="Antunes A."/>
            <person name="Kamau A.A."/>
            <person name="Ba Alawi W."/>
            <person name="Kalkatawi M."/>
            <person name="Stingl U."/>
            <person name="Bajic V.B."/>
        </authorList>
    </citation>
    <scope>NUCLEOTIDE SEQUENCE [LARGE SCALE GENOMIC DNA]</scope>
    <source>
        <strain evidence="6 7">SARL4B</strain>
    </source>
</reference>
<dbReference type="GO" id="GO:1904680">
    <property type="term" value="F:peptide transmembrane transporter activity"/>
    <property type="evidence" value="ECO:0007669"/>
    <property type="project" value="TreeGrafter"/>
</dbReference>
<dbReference type="EMBL" id="AFNT02000024">
    <property type="protein sequence ID" value="ERJ05866.1"/>
    <property type="molecule type" value="Genomic_DNA"/>
</dbReference>
<evidence type="ECO:0000256" key="1">
    <source>
        <dbReference type="ARBA" id="ARBA00005695"/>
    </source>
</evidence>
<gene>
    <name evidence="6" type="ORF">HLRTI_002137</name>
</gene>
<dbReference type="GO" id="GO:0015833">
    <property type="term" value="P:peptide transport"/>
    <property type="evidence" value="ECO:0007669"/>
    <property type="project" value="TreeGrafter"/>
</dbReference>
<proteinExistence type="inferred from homology"/>
<dbReference type="PANTHER" id="PTHR30290:SF9">
    <property type="entry name" value="OLIGOPEPTIDE-BINDING PROTEIN APPA"/>
    <property type="match status" value="1"/>
</dbReference>
<dbReference type="AlphaFoldDB" id="U2E1J6"/>
<accession>U2E1J6</accession>
<dbReference type="Gene3D" id="3.90.76.10">
    <property type="entry name" value="Dipeptide-binding Protein, Domain 1"/>
    <property type="match status" value="1"/>
</dbReference>
<dbReference type="GeneID" id="23799108"/>
<dbReference type="Gene3D" id="3.10.105.10">
    <property type="entry name" value="Dipeptide-binding Protein, Domain 3"/>
    <property type="match status" value="1"/>
</dbReference>
<evidence type="ECO:0000313" key="7">
    <source>
        <dbReference type="Proteomes" id="UP000003861"/>
    </source>
</evidence>
<feature type="compositionally biased region" description="Gly residues" evidence="4">
    <location>
        <begin position="46"/>
        <end position="69"/>
    </location>
</feature>
<evidence type="ECO:0000313" key="6">
    <source>
        <dbReference type="EMBL" id="ERJ05866.1"/>
    </source>
</evidence>
<protein>
    <submittedName>
        <fullName evidence="6">Extracellular solute-binding protein family 5</fullName>
    </submittedName>
</protein>